<reference evidence="1 2" key="1">
    <citation type="submission" date="2021-06" db="EMBL/GenBank/DDBJ databases">
        <authorList>
            <person name="Kallberg Y."/>
            <person name="Tangrot J."/>
            <person name="Rosling A."/>
        </authorList>
    </citation>
    <scope>NUCLEOTIDE SEQUENCE [LARGE SCALE GENOMIC DNA]</scope>
    <source>
        <strain evidence="1 2">120-4 pot B 10/14</strain>
    </source>
</reference>
<accession>A0ABN7VHI4</accession>
<comment type="caution">
    <text evidence="1">The sequence shown here is derived from an EMBL/GenBank/DDBJ whole genome shotgun (WGS) entry which is preliminary data.</text>
</comment>
<gene>
    <name evidence="1" type="ORF">GMARGA_LOCUS18843</name>
</gene>
<protein>
    <submittedName>
        <fullName evidence="1">9920_t:CDS:1</fullName>
    </submittedName>
</protein>
<organism evidence="1 2">
    <name type="scientific">Gigaspora margarita</name>
    <dbReference type="NCBI Taxonomy" id="4874"/>
    <lineage>
        <taxon>Eukaryota</taxon>
        <taxon>Fungi</taxon>
        <taxon>Fungi incertae sedis</taxon>
        <taxon>Mucoromycota</taxon>
        <taxon>Glomeromycotina</taxon>
        <taxon>Glomeromycetes</taxon>
        <taxon>Diversisporales</taxon>
        <taxon>Gigasporaceae</taxon>
        <taxon>Gigaspora</taxon>
    </lineage>
</organism>
<feature type="non-terminal residue" evidence="1">
    <location>
        <position position="75"/>
    </location>
</feature>
<name>A0ABN7VHI4_GIGMA</name>
<evidence type="ECO:0000313" key="1">
    <source>
        <dbReference type="EMBL" id="CAG8773835.1"/>
    </source>
</evidence>
<sequence length="75" mass="8628">MSPSKIKKRHADVFETYFGAFYLTNGELETCIYLDRLMTPQLDLIVGSVISGKKEPKDSYEIASNYFGMQWILDI</sequence>
<evidence type="ECO:0000313" key="2">
    <source>
        <dbReference type="Proteomes" id="UP000789901"/>
    </source>
</evidence>
<dbReference type="Proteomes" id="UP000789901">
    <property type="component" value="Unassembled WGS sequence"/>
</dbReference>
<proteinExistence type="predicted"/>
<keyword evidence="2" id="KW-1185">Reference proteome</keyword>
<dbReference type="EMBL" id="CAJVQB010015310">
    <property type="protein sequence ID" value="CAG8773835.1"/>
    <property type="molecule type" value="Genomic_DNA"/>
</dbReference>